<dbReference type="InterPro" id="IPR055170">
    <property type="entry name" value="GFO_IDH_MocA-like_dom"/>
</dbReference>
<dbReference type="PANTHER" id="PTHR42840:SF3">
    <property type="entry name" value="BINDING ROSSMANN FOLD OXIDOREDUCTASE, PUTATIVE (AFU_ORTHOLOGUE AFUA_2G10240)-RELATED"/>
    <property type="match status" value="1"/>
</dbReference>
<dbReference type="PANTHER" id="PTHR42840">
    <property type="entry name" value="NAD(P)-BINDING ROSSMANN-FOLD SUPERFAMILY PROTEIN-RELATED"/>
    <property type="match status" value="1"/>
</dbReference>
<dbReference type="SUPFAM" id="SSF55347">
    <property type="entry name" value="Glyceraldehyde-3-phosphate dehydrogenase-like, C-terminal domain"/>
    <property type="match status" value="1"/>
</dbReference>
<dbReference type="GO" id="GO:0000166">
    <property type="term" value="F:nucleotide binding"/>
    <property type="evidence" value="ECO:0007669"/>
    <property type="project" value="InterPro"/>
</dbReference>
<dbReference type="Pfam" id="PF22725">
    <property type="entry name" value="GFO_IDH_MocA_C3"/>
    <property type="match status" value="1"/>
</dbReference>
<feature type="domain" description="GFO/IDH/MocA-like oxidoreductase" evidence="4">
    <location>
        <begin position="124"/>
        <end position="244"/>
    </location>
</feature>
<dbReference type="Proteomes" id="UP000660862">
    <property type="component" value="Unassembled WGS sequence"/>
</dbReference>
<gene>
    <name evidence="5" type="primary">yrbE</name>
    <name evidence="5" type="ORF">GCM10007415_06270</name>
</gene>
<dbReference type="SUPFAM" id="SSF51735">
    <property type="entry name" value="NAD(P)-binding Rossmann-fold domains"/>
    <property type="match status" value="1"/>
</dbReference>
<dbReference type="Gene3D" id="3.30.360.10">
    <property type="entry name" value="Dihydrodipicolinate Reductase, domain 2"/>
    <property type="match status" value="1"/>
</dbReference>
<reference evidence="5" key="1">
    <citation type="journal article" date="2014" name="Int. J. Syst. Evol. Microbiol.">
        <title>Complete genome sequence of Corynebacterium casei LMG S-19264T (=DSM 44701T), isolated from a smear-ripened cheese.</title>
        <authorList>
            <consortium name="US DOE Joint Genome Institute (JGI-PGF)"/>
            <person name="Walter F."/>
            <person name="Albersmeier A."/>
            <person name="Kalinowski J."/>
            <person name="Ruckert C."/>
        </authorList>
    </citation>
    <scope>NUCLEOTIDE SEQUENCE</scope>
    <source>
        <strain evidence="5">CGMCC 1.12195</strain>
    </source>
</reference>
<evidence type="ECO:0000256" key="1">
    <source>
        <dbReference type="ARBA" id="ARBA00010928"/>
    </source>
</evidence>
<sequence>MQLKIGIIGLGRIGRIHYNHIRQQLPEAEIVMVSDVNKNELPSDVQQGEVDELIGHPAIDAVVICSPTDTHAQYVEQCARAGKHVFCEKPLDLSLARIRETLRVVHRHNIQLMLGFNRRFDANFMKLKALVDAGKIGDVQLVKITSRDPAPPSVDYLMRSGGLFLDMTIHDFDMARYVMGKEVKEVYATASVLTGGAVAEAGDIDTAVVTLKFEDDSIAVIDNSRKAVYGYDQRVEVFGSKGMANVENNKPDSHVYYHEDGVESALPLHFFMERYTGSYLTEMRAFIQAVQAKQRVPVGGTDGLKAAMIAVAAQRSFSENVPVRVEAVAS</sequence>
<evidence type="ECO:0000259" key="4">
    <source>
        <dbReference type="Pfam" id="PF22725"/>
    </source>
</evidence>
<keyword evidence="6" id="KW-1185">Reference proteome</keyword>
<proteinExistence type="inferred from homology"/>
<feature type="domain" description="Gfo/Idh/MocA-like oxidoreductase N-terminal" evidence="3">
    <location>
        <begin position="3"/>
        <end position="116"/>
    </location>
</feature>
<reference evidence="5" key="2">
    <citation type="submission" date="2020-09" db="EMBL/GenBank/DDBJ databases">
        <authorList>
            <person name="Sun Q."/>
            <person name="Zhou Y."/>
        </authorList>
    </citation>
    <scope>NUCLEOTIDE SEQUENCE</scope>
    <source>
        <strain evidence="5">CGMCC 1.12195</strain>
    </source>
</reference>
<dbReference type="RefSeq" id="WP_188504467.1">
    <property type="nucleotide sequence ID" value="NZ_BMER01000001.1"/>
</dbReference>
<dbReference type="GO" id="GO:0016491">
    <property type="term" value="F:oxidoreductase activity"/>
    <property type="evidence" value="ECO:0007669"/>
    <property type="project" value="UniProtKB-KW"/>
</dbReference>
<evidence type="ECO:0000256" key="2">
    <source>
        <dbReference type="ARBA" id="ARBA00023002"/>
    </source>
</evidence>
<evidence type="ECO:0000313" key="6">
    <source>
        <dbReference type="Proteomes" id="UP000660862"/>
    </source>
</evidence>
<dbReference type="NCBIfam" id="TIGR04380">
    <property type="entry name" value="myo_inos_iolG"/>
    <property type="match status" value="1"/>
</dbReference>
<dbReference type="InterPro" id="IPR000683">
    <property type="entry name" value="Gfo/Idh/MocA-like_OxRdtase_N"/>
</dbReference>
<comment type="caution">
    <text evidence="5">The sequence shown here is derived from an EMBL/GenBank/DDBJ whole genome shotgun (WGS) entry which is preliminary data.</text>
</comment>
<dbReference type="InterPro" id="IPR036291">
    <property type="entry name" value="NAD(P)-bd_dom_sf"/>
</dbReference>
<accession>A0A917HF13</accession>
<comment type="similarity">
    <text evidence="1">Belongs to the Gfo/Idh/MocA family.</text>
</comment>
<evidence type="ECO:0000313" key="5">
    <source>
        <dbReference type="EMBL" id="GGG77133.1"/>
    </source>
</evidence>
<dbReference type="AlphaFoldDB" id="A0A917HF13"/>
<protein>
    <submittedName>
        <fullName evidence="5">Oxidoreductase YrbE</fullName>
    </submittedName>
</protein>
<dbReference type="Pfam" id="PF01408">
    <property type="entry name" value="GFO_IDH_MocA"/>
    <property type="match status" value="1"/>
</dbReference>
<dbReference type="InterPro" id="IPR030827">
    <property type="entry name" value="Myo_inos_IolG"/>
</dbReference>
<dbReference type="Gene3D" id="3.40.50.720">
    <property type="entry name" value="NAD(P)-binding Rossmann-like Domain"/>
    <property type="match status" value="1"/>
</dbReference>
<dbReference type="FunFam" id="3.30.360.10:FF:000023">
    <property type="entry name" value="Inositol 2-dehydrogenase"/>
    <property type="match status" value="1"/>
</dbReference>
<keyword evidence="2" id="KW-0560">Oxidoreductase</keyword>
<organism evidence="5 6">
    <name type="scientific">Parapedobacter pyrenivorans</name>
    <dbReference type="NCBI Taxonomy" id="1305674"/>
    <lineage>
        <taxon>Bacteria</taxon>
        <taxon>Pseudomonadati</taxon>
        <taxon>Bacteroidota</taxon>
        <taxon>Sphingobacteriia</taxon>
        <taxon>Sphingobacteriales</taxon>
        <taxon>Sphingobacteriaceae</taxon>
        <taxon>Parapedobacter</taxon>
    </lineage>
</organism>
<evidence type="ECO:0000259" key="3">
    <source>
        <dbReference type="Pfam" id="PF01408"/>
    </source>
</evidence>
<name>A0A917HF13_9SPHI</name>
<dbReference type="EMBL" id="BMER01000001">
    <property type="protein sequence ID" value="GGG77133.1"/>
    <property type="molecule type" value="Genomic_DNA"/>
</dbReference>